<evidence type="ECO:0000313" key="5">
    <source>
        <dbReference type="Proteomes" id="UP000437748"/>
    </source>
</evidence>
<dbReference type="AlphaFoldDB" id="A0A6N6VT91"/>
<dbReference type="EMBL" id="WFLM01000002">
    <property type="protein sequence ID" value="KAB8039555.1"/>
    <property type="molecule type" value="Genomic_DNA"/>
</dbReference>
<dbReference type="RefSeq" id="WP_153418820.1">
    <property type="nucleotide sequence ID" value="NZ_WFLM01000002.1"/>
</dbReference>
<proteinExistence type="predicted"/>
<dbReference type="SUPFAM" id="SSF53850">
    <property type="entry name" value="Periplasmic binding protein-like II"/>
    <property type="match status" value="1"/>
</dbReference>
<gene>
    <name evidence="4" type="ORF">GCL60_04675</name>
</gene>
<dbReference type="PANTHER" id="PTHR35936">
    <property type="entry name" value="MEMBRANE-BOUND LYTIC MUREIN TRANSGLYCOSYLASE F"/>
    <property type="match status" value="1"/>
</dbReference>
<evidence type="ECO:0000256" key="2">
    <source>
        <dbReference type="SAM" id="SignalP"/>
    </source>
</evidence>
<dbReference type="Gene3D" id="3.40.190.10">
    <property type="entry name" value="Periplasmic binding protein-like II"/>
    <property type="match status" value="2"/>
</dbReference>
<evidence type="ECO:0000259" key="3">
    <source>
        <dbReference type="SMART" id="SM00062"/>
    </source>
</evidence>
<protein>
    <submittedName>
        <fullName evidence="4">Transporter substrate-binding domain-containing protein</fullName>
    </submittedName>
</protein>
<dbReference type="SMART" id="SM00062">
    <property type="entry name" value="PBPb"/>
    <property type="match status" value="1"/>
</dbReference>
<dbReference type="Pfam" id="PF00497">
    <property type="entry name" value="SBP_bac_3"/>
    <property type="match status" value="1"/>
</dbReference>
<dbReference type="OrthoDB" id="9768183at2"/>
<feature type="domain" description="Solute-binding protein family 3/N-terminal" evidence="3">
    <location>
        <begin position="38"/>
        <end position="262"/>
    </location>
</feature>
<reference evidence="4 5" key="1">
    <citation type="submission" date="2019-10" db="EMBL/GenBank/DDBJ databases">
        <title>New species of Slilvanegrellaceae.</title>
        <authorList>
            <person name="Pitt A."/>
            <person name="Hahn M.W."/>
        </authorList>
    </citation>
    <scope>NUCLEOTIDE SEQUENCE [LARGE SCALE GENOMIC DNA]</scope>
    <source>
        <strain evidence="4 5">SP-Ram-0.45-NSY-1</strain>
    </source>
</reference>
<comment type="caution">
    <text evidence="4">The sequence shown here is derived from an EMBL/GenBank/DDBJ whole genome shotgun (WGS) entry which is preliminary data.</text>
</comment>
<sequence length="266" mass="30680">MKILNIIKLKLILVLNLISLSSFPQEGNSLEKIKNTKVIKVCTAGGFIPFSVNTKEGWVGFDIDMVKGYAEYLNAKLEVIDYHFDGIIPALNTKKCDLIASGMTITADRKKSVLFSEPYFKDGLSYLYRKNNVKFEKIKDISMLNDEQYKIGVRVGYTSDFYVTKNLSKAKILKFNETADIINALRNNKIDAIVTDTNNTKILQKKFNDIFEYKNTNVQNEYFGVAVRLKDDELLHSFNDYLNFWKKSGQYEKDYEKNFISLTKNK</sequence>
<dbReference type="InterPro" id="IPR001638">
    <property type="entry name" value="Solute-binding_3/MltF_N"/>
</dbReference>
<evidence type="ECO:0000256" key="1">
    <source>
        <dbReference type="ARBA" id="ARBA00022729"/>
    </source>
</evidence>
<organism evidence="4 5">
    <name type="scientific">Silvanigrella paludirubra</name>
    <dbReference type="NCBI Taxonomy" id="2499159"/>
    <lineage>
        <taxon>Bacteria</taxon>
        <taxon>Pseudomonadati</taxon>
        <taxon>Bdellovibrionota</taxon>
        <taxon>Oligoflexia</taxon>
        <taxon>Silvanigrellales</taxon>
        <taxon>Silvanigrellaceae</taxon>
        <taxon>Silvanigrella</taxon>
    </lineage>
</organism>
<accession>A0A6N6VT91</accession>
<dbReference type="Proteomes" id="UP000437748">
    <property type="component" value="Unassembled WGS sequence"/>
</dbReference>
<feature type="chain" id="PRO_5026960231" evidence="2">
    <location>
        <begin position="25"/>
        <end position="266"/>
    </location>
</feature>
<keyword evidence="5" id="KW-1185">Reference proteome</keyword>
<evidence type="ECO:0000313" key="4">
    <source>
        <dbReference type="EMBL" id="KAB8039555.1"/>
    </source>
</evidence>
<feature type="signal peptide" evidence="2">
    <location>
        <begin position="1"/>
        <end position="24"/>
    </location>
</feature>
<dbReference type="PANTHER" id="PTHR35936:SF17">
    <property type="entry name" value="ARGININE-BINDING EXTRACELLULAR PROTEIN ARTP"/>
    <property type="match status" value="1"/>
</dbReference>
<keyword evidence="1 2" id="KW-0732">Signal</keyword>
<name>A0A6N6VT91_9BACT</name>